<organism evidence="1 2">
    <name type="scientific">Psilocybe cyanescens</name>
    <dbReference type="NCBI Taxonomy" id="93625"/>
    <lineage>
        <taxon>Eukaryota</taxon>
        <taxon>Fungi</taxon>
        <taxon>Dikarya</taxon>
        <taxon>Basidiomycota</taxon>
        <taxon>Agaricomycotina</taxon>
        <taxon>Agaricomycetes</taxon>
        <taxon>Agaricomycetidae</taxon>
        <taxon>Agaricales</taxon>
        <taxon>Agaricineae</taxon>
        <taxon>Strophariaceae</taxon>
        <taxon>Psilocybe</taxon>
    </lineage>
</organism>
<dbReference type="Proteomes" id="UP000283269">
    <property type="component" value="Unassembled WGS sequence"/>
</dbReference>
<accession>A0A409XCL1</accession>
<proteinExistence type="predicted"/>
<protein>
    <submittedName>
        <fullName evidence="1">Uncharacterized protein</fullName>
    </submittedName>
</protein>
<evidence type="ECO:0000313" key="1">
    <source>
        <dbReference type="EMBL" id="PPQ88470.1"/>
    </source>
</evidence>
<gene>
    <name evidence="1" type="ORF">CVT25_011872</name>
</gene>
<dbReference type="EMBL" id="NHYD01002078">
    <property type="protein sequence ID" value="PPQ88470.1"/>
    <property type="molecule type" value="Genomic_DNA"/>
</dbReference>
<dbReference type="AlphaFoldDB" id="A0A409XCL1"/>
<evidence type="ECO:0000313" key="2">
    <source>
        <dbReference type="Proteomes" id="UP000283269"/>
    </source>
</evidence>
<comment type="caution">
    <text evidence="1">The sequence shown here is derived from an EMBL/GenBank/DDBJ whole genome shotgun (WGS) entry which is preliminary data.</text>
</comment>
<keyword evidence="2" id="KW-1185">Reference proteome</keyword>
<dbReference type="InParanoid" id="A0A409XCL1"/>
<reference evidence="1 2" key="1">
    <citation type="journal article" date="2018" name="Evol. Lett.">
        <title>Horizontal gene cluster transfer increased hallucinogenic mushroom diversity.</title>
        <authorList>
            <person name="Reynolds H.T."/>
            <person name="Vijayakumar V."/>
            <person name="Gluck-Thaler E."/>
            <person name="Korotkin H.B."/>
            <person name="Matheny P.B."/>
            <person name="Slot J.C."/>
        </authorList>
    </citation>
    <scope>NUCLEOTIDE SEQUENCE [LARGE SCALE GENOMIC DNA]</scope>
    <source>
        <strain evidence="1 2">2631</strain>
    </source>
</reference>
<name>A0A409XCL1_PSICY</name>
<sequence length="86" mass="9498">MARYVVATNPPVNNKYLHLSYKCSKLYYPPISVCQDDTIDTLAVMIVTPVTLNKEIVHSYHPQDGAAKQALSFEGYYTSGGQADAN</sequence>